<evidence type="ECO:0000259" key="6">
    <source>
        <dbReference type="Pfam" id="PF09864"/>
    </source>
</evidence>
<evidence type="ECO:0000313" key="7">
    <source>
        <dbReference type="EMBL" id="OOR84471.1"/>
    </source>
</evidence>
<comment type="caution">
    <text evidence="7">The sequence shown here is derived from an EMBL/GenBank/DDBJ whole genome shotgun (WGS) entry which is preliminary data.</text>
</comment>
<accession>A0A1S9ZN49</accession>
<dbReference type="EMBL" id="MUXT01000004">
    <property type="protein sequence ID" value="OOR84471.1"/>
    <property type="molecule type" value="Genomic_DNA"/>
</dbReference>
<dbReference type="RefSeq" id="WP_078255549.1">
    <property type="nucleotide sequence ID" value="NZ_MUXT01000004.1"/>
</dbReference>
<evidence type="ECO:0000313" key="8">
    <source>
        <dbReference type="Proteomes" id="UP000190322"/>
    </source>
</evidence>
<feature type="signal peptide" evidence="5">
    <location>
        <begin position="1"/>
        <end position="19"/>
    </location>
</feature>
<dbReference type="AlphaFoldDB" id="A0A1S9ZN49"/>
<dbReference type="Gene3D" id="2.40.128.200">
    <property type="match status" value="1"/>
</dbReference>
<organism evidence="7 8">
    <name type="scientific">Moraxella canis</name>
    <dbReference type="NCBI Taxonomy" id="90239"/>
    <lineage>
        <taxon>Bacteria</taxon>
        <taxon>Pseudomonadati</taxon>
        <taxon>Pseudomonadota</taxon>
        <taxon>Gammaproteobacteria</taxon>
        <taxon>Moraxellales</taxon>
        <taxon>Moraxellaceae</taxon>
        <taxon>Moraxella</taxon>
    </lineage>
</organism>
<name>A0A1S9ZN49_9GAMM</name>
<dbReference type="InterPro" id="IPR036328">
    <property type="entry name" value="MliC_sf"/>
</dbReference>
<keyword evidence="3" id="KW-0564">Palmitate</keyword>
<keyword evidence="4" id="KW-0449">Lipoprotein</keyword>
<feature type="chain" id="PRO_5012052038" description="C-type lysozyme inhibitor domain-containing protein" evidence="5">
    <location>
        <begin position="20"/>
        <end position="138"/>
    </location>
</feature>
<dbReference type="InterPro" id="IPR018660">
    <property type="entry name" value="MliC"/>
</dbReference>
<proteinExistence type="predicted"/>
<feature type="domain" description="C-type lysozyme inhibitor" evidence="6">
    <location>
        <begin position="49"/>
        <end position="122"/>
    </location>
</feature>
<evidence type="ECO:0000256" key="5">
    <source>
        <dbReference type="SAM" id="SignalP"/>
    </source>
</evidence>
<protein>
    <recommendedName>
        <fullName evidence="6">C-type lysozyme inhibitor domain-containing protein</fullName>
    </recommendedName>
</protein>
<evidence type="ECO:0000256" key="4">
    <source>
        <dbReference type="ARBA" id="ARBA00023288"/>
    </source>
</evidence>
<evidence type="ECO:0000256" key="3">
    <source>
        <dbReference type="ARBA" id="ARBA00023139"/>
    </source>
</evidence>
<dbReference type="Proteomes" id="UP000190322">
    <property type="component" value="Unassembled WGS sequence"/>
</dbReference>
<evidence type="ECO:0000256" key="1">
    <source>
        <dbReference type="ARBA" id="ARBA00022729"/>
    </source>
</evidence>
<keyword evidence="1 5" id="KW-0732">Signal</keyword>
<keyword evidence="2" id="KW-0472">Membrane</keyword>
<evidence type="ECO:0000256" key="2">
    <source>
        <dbReference type="ARBA" id="ARBA00023136"/>
    </source>
</evidence>
<reference evidence="7 8" key="1">
    <citation type="submission" date="2017-02" db="EMBL/GenBank/DDBJ databases">
        <title>Draft genome sequence of Moraxella canis CCUG 8415A type strain.</title>
        <authorList>
            <person name="Engstrom-Jakobsson H."/>
            <person name="Salva-Serra F."/>
            <person name="Thorell K."/>
            <person name="Gonzales-Siles L."/>
            <person name="Karlsson R."/>
            <person name="Boulund F."/>
            <person name="Engstrand L."/>
            <person name="Moore E."/>
        </authorList>
    </citation>
    <scope>NUCLEOTIDE SEQUENCE [LARGE SCALE GENOMIC DNA]</scope>
    <source>
        <strain evidence="7 8">CCUG 8415A</strain>
    </source>
</reference>
<gene>
    <name evidence="7" type="ORF">B0180_02615</name>
</gene>
<dbReference type="SUPFAM" id="SSF141488">
    <property type="entry name" value="YdhA-like"/>
    <property type="match status" value="1"/>
</dbReference>
<dbReference type="PROSITE" id="PS51257">
    <property type="entry name" value="PROKAR_LIPOPROTEIN"/>
    <property type="match status" value="1"/>
</dbReference>
<sequence length="138" mass="14922">MKKLLLSSAIVTMAITGCATSTTVSTPASQTKMTMPANTAHQQTLVATYQCDQNAKVMAKYQPNEDRAVLTINAPTWQLNNQEITMRPAVSGSGMRFINDTNPNSLYAWHAKGRDGILSVTIAGKEHMLSCEATAKSM</sequence>
<dbReference type="Pfam" id="PF09864">
    <property type="entry name" value="MliC"/>
    <property type="match status" value="1"/>
</dbReference>